<dbReference type="Proteomes" id="UP000004440">
    <property type="component" value="Unassembled WGS sequence"/>
</dbReference>
<name>F9CX06_9ARCH</name>
<reference evidence="1 2" key="1">
    <citation type="journal article" date="2011" name="J. Bacteriol.">
        <title>Genome Sequence of an Ammonia-Oxidizing Soil Archaeon, "Candidatus Nitrosoarchaeum koreensis" MY1.</title>
        <authorList>
            <person name="Kim B.K."/>
            <person name="Jung M.Y."/>
            <person name="Yu D.S."/>
            <person name="Park S.J."/>
            <person name="Oh T.K."/>
            <person name="Rhee S.K."/>
            <person name="Kim J.F."/>
        </authorList>
    </citation>
    <scope>NUCLEOTIDE SEQUENCE [LARGE SCALE GENOMIC DNA]</scope>
    <source>
        <strain evidence="1 2">MY1</strain>
    </source>
</reference>
<accession>F9CX06</accession>
<keyword evidence="2" id="KW-1185">Reference proteome</keyword>
<evidence type="ECO:0000313" key="1">
    <source>
        <dbReference type="EMBL" id="EGP93808.1"/>
    </source>
</evidence>
<sequence length="61" mass="6786">MPSAKSMMQDLYFKKNSLVQTSVTEVECYICGRGLRDGCSISAKTLSNGMALFCELHYSLQ</sequence>
<evidence type="ECO:0000313" key="2">
    <source>
        <dbReference type="Proteomes" id="UP000004440"/>
    </source>
</evidence>
<comment type="caution">
    <text evidence="1">The sequence shown here is derived from an EMBL/GenBank/DDBJ whole genome shotgun (WGS) entry which is preliminary data.</text>
</comment>
<organism evidence="1 2">
    <name type="scientific">Nitrosarchaeum koreense MY1</name>
    <dbReference type="NCBI Taxonomy" id="1001994"/>
    <lineage>
        <taxon>Archaea</taxon>
        <taxon>Nitrososphaerota</taxon>
        <taxon>Nitrososphaeria</taxon>
        <taxon>Nitrosopumilales</taxon>
        <taxon>Nitrosopumilaceae</taxon>
        <taxon>Nitrosarchaeum</taxon>
    </lineage>
</organism>
<dbReference type="GeneID" id="56063009"/>
<protein>
    <submittedName>
        <fullName evidence="1">Uncharacterized protein</fullName>
    </submittedName>
</protein>
<dbReference type="OrthoDB" id="1960at2157"/>
<proteinExistence type="predicted"/>
<dbReference type="AlphaFoldDB" id="F9CX06"/>
<dbReference type="EMBL" id="AFPU01000001">
    <property type="protein sequence ID" value="EGP93808.1"/>
    <property type="molecule type" value="Genomic_DNA"/>
</dbReference>
<dbReference type="RefSeq" id="WP_007550647.1">
    <property type="nucleotide sequence ID" value="NZ_AFPU01000001.1"/>
</dbReference>
<gene>
    <name evidence="1" type="ORF">MY1_1048</name>
</gene>
<dbReference type="STRING" id="1001994.MY1_1048"/>